<protein>
    <submittedName>
        <fullName evidence="2">Glycosyl transferase family 2</fullName>
    </submittedName>
</protein>
<dbReference type="OrthoDB" id="9802649at2"/>
<dbReference type="InterPro" id="IPR050834">
    <property type="entry name" value="Glycosyltransf_2"/>
</dbReference>
<feature type="domain" description="Glycosyltransferase 2-like" evidence="1">
    <location>
        <begin position="19"/>
        <end position="186"/>
    </location>
</feature>
<dbReference type="GO" id="GO:0016740">
    <property type="term" value="F:transferase activity"/>
    <property type="evidence" value="ECO:0007669"/>
    <property type="project" value="UniProtKB-KW"/>
</dbReference>
<reference evidence="2 3" key="1">
    <citation type="submission" date="2016-10" db="EMBL/GenBank/DDBJ databases">
        <authorList>
            <person name="de Groot N.N."/>
        </authorList>
    </citation>
    <scope>NUCLEOTIDE SEQUENCE [LARGE SCALE GENOMIC DNA]</scope>
    <source>
        <strain evidence="3">L7-484,KACC 16230,DSM 25025</strain>
    </source>
</reference>
<dbReference type="STRING" id="1166073.SAMN05192530_10777"/>
<sequence>MPTDLSPSDPASPDLSIVAIIPLYNGAEFIERSVRTVLAQTLLPDEFLVVDDGSSDGGAAIVERLAAEFPLIRLVRKENGGQSSARNLGVRESRSALIALLDQDDGWHPDHLEELRKPFEADRLERLGWVYSDLDHCDRHARLKTRELLAKLHHEHPKTRLAEALADDMFILPSSSLIRRRAFEAVGGFDERLSGYEDDDLFLRLFHAGWRNEFVPKALSFWCIYPGSTSFTPRMARSRLIYMRKLVETFGADESWDTNPVSHLIAPRFLRLLRGELDRAARTNNEALHRQTLADLEEVLPLLPPNHRRKMQMLLATKRNMRFNRWTRQNNVARFVLGPWRLLMRPFRI</sequence>
<organism evidence="2 3">
    <name type="scientific">Aureimonas jatrophae</name>
    <dbReference type="NCBI Taxonomy" id="1166073"/>
    <lineage>
        <taxon>Bacteria</taxon>
        <taxon>Pseudomonadati</taxon>
        <taxon>Pseudomonadota</taxon>
        <taxon>Alphaproteobacteria</taxon>
        <taxon>Hyphomicrobiales</taxon>
        <taxon>Aurantimonadaceae</taxon>
        <taxon>Aureimonas</taxon>
    </lineage>
</organism>
<keyword evidence="3" id="KW-1185">Reference proteome</keyword>
<dbReference type="InterPro" id="IPR029044">
    <property type="entry name" value="Nucleotide-diphossugar_trans"/>
</dbReference>
<proteinExistence type="predicted"/>
<dbReference type="Proteomes" id="UP000198793">
    <property type="component" value="Unassembled WGS sequence"/>
</dbReference>
<dbReference type="EMBL" id="FNIT01000007">
    <property type="protein sequence ID" value="SDO50527.1"/>
    <property type="molecule type" value="Genomic_DNA"/>
</dbReference>
<dbReference type="PANTHER" id="PTHR43685">
    <property type="entry name" value="GLYCOSYLTRANSFERASE"/>
    <property type="match status" value="1"/>
</dbReference>
<dbReference type="SUPFAM" id="SSF53448">
    <property type="entry name" value="Nucleotide-diphospho-sugar transferases"/>
    <property type="match status" value="1"/>
</dbReference>
<evidence type="ECO:0000313" key="3">
    <source>
        <dbReference type="Proteomes" id="UP000198793"/>
    </source>
</evidence>
<keyword evidence="2" id="KW-0808">Transferase</keyword>
<dbReference type="AlphaFoldDB" id="A0A1H0K3U8"/>
<evidence type="ECO:0000313" key="2">
    <source>
        <dbReference type="EMBL" id="SDO50527.1"/>
    </source>
</evidence>
<dbReference type="CDD" id="cd00761">
    <property type="entry name" value="Glyco_tranf_GTA_type"/>
    <property type="match status" value="1"/>
</dbReference>
<dbReference type="InterPro" id="IPR001173">
    <property type="entry name" value="Glyco_trans_2-like"/>
</dbReference>
<evidence type="ECO:0000259" key="1">
    <source>
        <dbReference type="Pfam" id="PF00535"/>
    </source>
</evidence>
<dbReference type="Pfam" id="PF00535">
    <property type="entry name" value="Glycos_transf_2"/>
    <property type="match status" value="1"/>
</dbReference>
<name>A0A1H0K3U8_9HYPH</name>
<dbReference type="RefSeq" id="WP_090675036.1">
    <property type="nucleotide sequence ID" value="NZ_FNIT01000007.1"/>
</dbReference>
<dbReference type="PANTHER" id="PTHR43685:SF2">
    <property type="entry name" value="GLYCOSYLTRANSFERASE 2-LIKE DOMAIN-CONTAINING PROTEIN"/>
    <property type="match status" value="1"/>
</dbReference>
<gene>
    <name evidence="2" type="ORF">SAMN05192530_10777</name>
</gene>
<accession>A0A1H0K3U8</accession>
<dbReference type="Gene3D" id="3.90.550.10">
    <property type="entry name" value="Spore Coat Polysaccharide Biosynthesis Protein SpsA, Chain A"/>
    <property type="match status" value="1"/>
</dbReference>